<proteinExistence type="predicted"/>
<dbReference type="GO" id="GO:0000030">
    <property type="term" value="F:mannosyltransferase activity"/>
    <property type="evidence" value="ECO:0007669"/>
    <property type="project" value="InterPro"/>
</dbReference>
<evidence type="ECO:0000256" key="2">
    <source>
        <dbReference type="ARBA" id="ARBA00022475"/>
    </source>
</evidence>
<evidence type="ECO:0000313" key="11">
    <source>
        <dbReference type="Proteomes" id="UP000297391"/>
    </source>
</evidence>
<dbReference type="Pfam" id="PF02366">
    <property type="entry name" value="PMT"/>
    <property type="match status" value="1"/>
</dbReference>
<evidence type="ECO:0000313" key="10">
    <source>
        <dbReference type="EMBL" id="TFY88091.1"/>
    </source>
</evidence>
<evidence type="ECO:0000256" key="3">
    <source>
        <dbReference type="ARBA" id="ARBA00022676"/>
    </source>
</evidence>
<dbReference type="GO" id="GO:0009103">
    <property type="term" value="P:lipopolysaccharide biosynthetic process"/>
    <property type="evidence" value="ECO:0007669"/>
    <property type="project" value="UniProtKB-ARBA"/>
</dbReference>
<evidence type="ECO:0000256" key="5">
    <source>
        <dbReference type="ARBA" id="ARBA00022692"/>
    </source>
</evidence>
<keyword evidence="6 8" id="KW-1133">Transmembrane helix</keyword>
<keyword evidence="11" id="KW-1185">Reference proteome</keyword>
<dbReference type="GeneID" id="55543004"/>
<dbReference type="PANTHER" id="PTHR33908:SF3">
    <property type="entry name" value="UNDECAPRENYL PHOSPHATE-ALPHA-4-AMINO-4-DEOXY-L-ARABINOSE ARABINOSYL TRANSFERASE"/>
    <property type="match status" value="1"/>
</dbReference>
<feature type="transmembrane region" description="Helical" evidence="8">
    <location>
        <begin position="160"/>
        <end position="193"/>
    </location>
</feature>
<evidence type="ECO:0000256" key="6">
    <source>
        <dbReference type="ARBA" id="ARBA00022989"/>
    </source>
</evidence>
<evidence type="ECO:0000256" key="1">
    <source>
        <dbReference type="ARBA" id="ARBA00004651"/>
    </source>
</evidence>
<dbReference type="PANTHER" id="PTHR33908">
    <property type="entry name" value="MANNOSYLTRANSFERASE YKCB-RELATED"/>
    <property type="match status" value="1"/>
</dbReference>
<name>A0A4Z0ANY3_9PSED</name>
<dbReference type="GO" id="GO:0016763">
    <property type="term" value="F:pentosyltransferase activity"/>
    <property type="evidence" value="ECO:0007669"/>
    <property type="project" value="TreeGrafter"/>
</dbReference>
<feature type="transmembrane region" description="Helical" evidence="8">
    <location>
        <begin position="346"/>
        <end position="365"/>
    </location>
</feature>
<sequence length="471" mass="53000">MITTRTLWLVLIAILALRLASLGLYPLMDTSEARYAEMARKMLVLGNWVTPLFELDVPFWGKPPLSFWTQALGMKLLGINEFAIRFPAWLLHVASCLIIIRFAREQADEKTAVLAAIIFSSSTLGLLSAGVVLTDPALSFSVLLASYGFWCGMTRGDRRWALAGFAGLGLGLLAKGPLVLVLVGAPAVIWTLYYRQWRAFLHLPWLLGLALMLVIAVPWYVIAEQRTPGFLDYFLIGEHWKRYVVSKWAGDLYGSAHARPTGAIWMDLMLALFPWTLLLPAVYFALRRSALSGRYYGFIALWALATPVFFTFSGNILWTYLLPSLPAWSLLLAGALKAVPWQTGKTIIGLILALLLPVWLLIAAIDGRAFDRPNNQRELARAWQQLQAERPGTLFYWGRRSYSGEFYTQGQARRVEDLATLPVDRSFYIARRVRDLKRGIQGLQPFNCVEQLRASQSVLFRCEPLKAPTDL</sequence>
<keyword evidence="3" id="KW-0328">Glycosyltransferase</keyword>
<feature type="transmembrane region" description="Helical" evidence="8">
    <location>
        <begin position="298"/>
        <end position="321"/>
    </location>
</feature>
<keyword evidence="4 10" id="KW-0808">Transferase</keyword>
<dbReference type="GO" id="GO:0006493">
    <property type="term" value="P:protein O-linked glycosylation"/>
    <property type="evidence" value="ECO:0007669"/>
    <property type="project" value="InterPro"/>
</dbReference>
<keyword evidence="7 8" id="KW-0472">Membrane</keyword>
<dbReference type="GO" id="GO:0005886">
    <property type="term" value="C:plasma membrane"/>
    <property type="evidence" value="ECO:0007669"/>
    <property type="project" value="UniProtKB-SubCell"/>
</dbReference>
<feature type="transmembrane region" description="Helical" evidence="8">
    <location>
        <begin position="200"/>
        <end position="222"/>
    </location>
</feature>
<reference evidence="10 11" key="1">
    <citation type="journal article" date="2019" name="Syst. Appl. Microbiol.">
        <title>New species of pathogenic Pseudomonas isolated from citrus in Tunisia: Proposal of Pseudomonas kairouanensis sp. nov. and Pseudomonas nabeulensis sp. nov.</title>
        <authorList>
            <person name="Oueslati M."/>
            <person name="Mulet M."/>
            <person name="Gomila M."/>
            <person name="Berge O."/>
            <person name="Hajlaoui M.R."/>
            <person name="Lalucat J."/>
            <person name="Sadfi-Zouaoui N."/>
            <person name="Garcia-Valdes E."/>
        </authorList>
    </citation>
    <scope>NUCLEOTIDE SEQUENCE [LARGE SCALE GENOMIC DNA]</scope>
    <source>
        <strain evidence="10 11">KC12</strain>
    </source>
</reference>
<accession>A0A4Z0ANY3</accession>
<evidence type="ECO:0000256" key="4">
    <source>
        <dbReference type="ARBA" id="ARBA00022679"/>
    </source>
</evidence>
<keyword evidence="5 8" id="KW-0812">Transmembrane</keyword>
<comment type="caution">
    <text evidence="10">The sequence shown here is derived from an EMBL/GenBank/DDBJ whole genome shotgun (WGS) entry which is preliminary data.</text>
</comment>
<dbReference type="RefSeq" id="WP_019334892.1">
    <property type="nucleotide sequence ID" value="NZ_QUZU01000019.1"/>
</dbReference>
<keyword evidence="2" id="KW-1003">Cell membrane</keyword>
<dbReference type="AlphaFoldDB" id="A0A4Z0ANY3"/>
<feature type="transmembrane region" description="Helical" evidence="8">
    <location>
        <begin position="263"/>
        <end position="286"/>
    </location>
</feature>
<evidence type="ECO:0000256" key="7">
    <source>
        <dbReference type="ARBA" id="ARBA00023136"/>
    </source>
</evidence>
<gene>
    <name evidence="10" type="ORF">DYL59_16135</name>
</gene>
<feature type="transmembrane region" description="Helical" evidence="8">
    <location>
        <begin position="112"/>
        <end position="133"/>
    </location>
</feature>
<dbReference type="InterPro" id="IPR003342">
    <property type="entry name" value="ArnT-like_N"/>
</dbReference>
<dbReference type="EMBL" id="QUZU01000019">
    <property type="protein sequence ID" value="TFY88091.1"/>
    <property type="molecule type" value="Genomic_DNA"/>
</dbReference>
<feature type="transmembrane region" description="Helical" evidence="8">
    <location>
        <begin position="82"/>
        <end position="100"/>
    </location>
</feature>
<feature type="domain" description="ArnT-like N-terminal" evidence="9">
    <location>
        <begin position="2"/>
        <end position="234"/>
    </location>
</feature>
<protein>
    <submittedName>
        <fullName evidence="10">Glycosyltransferase family 39 protein</fullName>
    </submittedName>
</protein>
<organism evidence="10 11">
    <name type="scientific">Pseudomonas kairouanensis</name>
    <dbReference type="NCBI Taxonomy" id="2293832"/>
    <lineage>
        <taxon>Bacteria</taxon>
        <taxon>Pseudomonadati</taxon>
        <taxon>Pseudomonadota</taxon>
        <taxon>Gammaproteobacteria</taxon>
        <taxon>Pseudomonadales</taxon>
        <taxon>Pseudomonadaceae</taxon>
        <taxon>Pseudomonas</taxon>
    </lineage>
</organism>
<comment type="subcellular location">
    <subcellularLocation>
        <location evidence="1">Cell membrane</location>
        <topology evidence="1">Multi-pass membrane protein</topology>
    </subcellularLocation>
</comment>
<dbReference type="Proteomes" id="UP000297391">
    <property type="component" value="Unassembled WGS sequence"/>
</dbReference>
<dbReference type="InterPro" id="IPR050297">
    <property type="entry name" value="LipidA_mod_glycosyltrf_83"/>
</dbReference>
<evidence type="ECO:0000256" key="8">
    <source>
        <dbReference type="SAM" id="Phobius"/>
    </source>
</evidence>
<dbReference type="OrthoDB" id="9775035at2"/>
<evidence type="ECO:0000259" key="9">
    <source>
        <dbReference type="Pfam" id="PF02366"/>
    </source>
</evidence>
<dbReference type="GO" id="GO:0010041">
    <property type="term" value="P:response to iron(III) ion"/>
    <property type="evidence" value="ECO:0007669"/>
    <property type="project" value="TreeGrafter"/>
</dbReference>